<feature type="compositionally biased region" description="Basic and acidic residues" evidence="1">
    <location>
        <begin position="193"/>
        <end position="208"/>
    </location>
</feature>
<evidence type="ECO:0000256" key="1">
    <source>
        <dbReference type="SAM" id="MobiDB-lite"/>
    </source>
</evidence>
<reference evidence="4" key="4">
    <citation type="journal article" date="2015" name="G3 (Bethesda)">
        <title>Genome sequences of three phytopathogenic species of the Magnaporthaceae family of fungi.</title>
        <authorList>
            <person name="Okagaki L.H."/>
            <person name="Nunes C.C."/>
            <person name="Sailsbery J."/>
            <person name="Clay B."/>
            <person name="Brown D."/>
            <person name="John T."/>
            <person name="Oh Y."/>
            <person name="Young N."/>
            <person name="Fitzgerald M."/>
            <person name="Haas B.J."/>
            <person name="Zeng Q."/>
            <person name="Young S."/>
            <person name="Adiconis X."/>
            <person name="Fan L."/>
            <person name="Levin J.Z."/>
            <person name="Mitchell T.K."/>
            <person name="Okubara P.A."/>
            <person name="Farman M.L."/>
            <person name="Kohn L.M."/>
            <person name="Birren B."/>
            <person name="Ma L.-J."/>
            <person name="Dean R.A."/>
        </authorList>
    </citation>
    <scope>NUCLEOTIDE SEQUENCE</scope>
    <source>
        <strain evidence="4">ATCC 64411 / 73-15</strain>
    </source>
</reference>
<proteinExistence type="predicted"/>
<reference evidence="3" key="3">
    <citation type="submission" date="2011-03" db="EMBL/GenBank/DDBJ databases">
        <title>Annotation of Magnaporthe poae ATCC 64411.</title>
        <authorList>
            <person name="Ma L.-J."/>
            <person name="Dead R."/>
            <person name="Young S.K."/>
            <person name="Zeng Q."/>
            <person name="Gargeya S."/>
            <person name="Fitzgerald M."/>
            <person name="Haas B."/>
            <person name="Abouelleil A."/>
            <person name="Alvarado L."/>
            <person name="Arachchi H.M."/>
            <person name="Berlin A."/>
            <person name="Brown A."/>
            <person name="Chapman S.B."/>
            <person name="Chen Z."/>
            <person name="Dunbar C."/>
            <person name="Freedman E."/>
            <person name="Gearin G."/>
            <person name="Gellesch M."/>
            <person name="Goldberg J."/>
            <person name="Griggs A."/>
            <person name="Gujja S."/>
            <person name="Heiman D."/>
            <person name="Howarth C."/>
            <person name="Larson L."/>
            <person name="Lui A."/>
            <person name="MacDonald P.J.P."/>
            <person name="Mehta T."/>
            <person name="Montmayeur A."/>
            <person name="Murphy C."/>
            <person name="Neiman D."/>
            <person name="Pearson M."/>
            <person name="Priest M."/>
            <person name="Roberts A."/>
            <person name="Saif S."/>
            <person name="Shea T."/>
            <person name="Shenoy N."/>
            <person name="Sisk P."/>
            <person name="Stolte C."/>
            <person name="Sykes S."/>
            <person name="Yandava C."/>
            <person name="Wortman J."/>
            <person name="Nusbaum C."/>
            <person name="Birren B."/>
        </authorList>
    </citation>
    <scope>NUCLEOTIDE SEQUENCE</scope>
    <source>
        <strain evidence="3">ATCC 64411</strain>
    </source>
</reference>
<dbReference type="EMBL" id="GL876975">
    <property type="protein sequence ID" value="KLU90408.1"/>
    <property type="molecule type" value="Genomic_DNA"/>
</dbReference>
<feature type="transmembrane region" description="Helical" evidence="2">
    <location>
        <begin position="159"/>
        <end position="184"/>
    </location>
</feature>
<organism evidence="4 5">
    <name type="scientific">Magnaporthiopsis poae (strain ATCC 64411 / 73-15)</name>
    <name type="common">Kentucky bluegrass fungus</name>
    <name type="synonym">Magnaporthe poae</name>
    <dbReference type="NCBI Taxonomy" id="644358"/>
    <lineage>
        <taxon>Eukaryota</taxon>
        <taxon>Fungi</taxon>
        <taxon>Dikarya</taxon>
        <taxon>Ascomycota</taxon>
        <taxon>Pezizomycotina</taxon>
        <taxon>Sordariomycetes</taxon>
        <taxon>Sordariomycetidae</taxon>
        <taxon>Magnaporthales</taxon>
        <taxon>Magnaporthaceae</taxon>
        <taxon>Magnaporthiopsis</taxon>
    </lineage>
</organism>
<feature type="region of interest" description="Disordered" evidence="1">
    <location>
        <begin position="242"/>
        <end position="276"/>
    </location>
</feature>
<dbReference type="Proteomes" id="UP000011715">
    <property type="component" value="Unassembled WGS sequence"/>
</dbReference>
<evidence type="ECO:0000313" key="5">
    <source>
        <dbReference type="Proteomes" id="UP000011715"/>
    </source>
</evidence>
<evidence type="ECO:0000313" key="4">
    <source>
        <dbReference type="EnsemblFungi" id="MAPG_10262T0"/>
    </source>
</evidence>
<reference evidence="4" key="5">
    <citation type="submission" date="2015-06" db="UniProtKB">
        <authorList>
            <consortium name="EnsemblFungi"/>
        </authorList>
    </citation>
    <scope>IDENTIFICATION</scope>
    <source>
        <strain evidence="4">ATCC 64411</strain>
    </source>
</reference>
<dbReference type="OrthoDB" id="4497263at2759"/>
<accession>A0A0C4EC48</accession>
<keyword evidence="5" id="KW-1185">Reference proteome</keyword>
<evidence type="ECO:0000313" key="3">
    <source>
        <dbReference type="EMBL" id="KLU90408.1"/>
    </source>
</evidence>
<feature type="region of interest" description="Disordered" evidence="1">
    <location>
        <begin position="193"/>
        <end position="212"/>
    </location>
</feature>
<sequence>MHLRAAQHTGTNTPKEHAPKMAATITTRPPEVNTGVTTFWLPMSTPWPSSPGCESSFFVFRRSHIAAWYPSEARMSLLTSIVGFTGECVSTLSPGQVITVVDPPSPYPTTMNTSIVYGIPVNGWAFQPSSTPTSRTSSPPTSRTGSPSPTSAGPTADNAIFVLVFSVFGGCIVLGFCVAVAAVLGRQAWKKREGLRERVRDPRGDDSRSTAFNVDDTETVPEQKAGNLFVRAWVHGVAGSTQLSGNESRTLGGAPATSASGSGLTGTTTRLTNAEC</sequence>
<feature type="region of interest" description="Disordered" evidence="1">
    <location>
        <begin position="1"/>
        <end position="23"/>
    </location>
</feature>
<gene>
    <name evidence="3" type="ORF">MAPG_10262</name>
</gene>
<reference evidence="3" key="2">
    <citation type="submission" date="2010-05" db="EMBL/GenBank/DDBJ databases">
        <title>The Genome Sequence of Magnaporthe poae strain ATCC 64411.</title>
        <authorList>
            <consortium name="The Broad Institute Genome Sequencing Platform"/>
            <consortium name="Broad Institute Genome Sequencing Center for Infectious Disease"/>
            <person name="Ma L.-J."/>
            <person name="Dead R."/>
            <person name="Young S."/>
            <person name="Zeng Q."/>
            <person name="Koehrsen M."/>
            <person name="Alvarado L."/>
            <person name="Berlin A."/>
            <person name="Chapman S.B."/>
            <person name="Chen Z."/>
            <person name="Freedman E."/>
            <person name="Gellesch M."/>
            <person name="Goldberg J."/>
            <person name="Griggs A."/>
            <person name="Gujja S."/>
            <person name="Heilman E.R."/>
            <person name="Heiman D."/>
            <person name="Hepburn T."/>
            <person name="Howarth C."/>
            <person name="Jen D."/>
            <person name="Larson L."/>
            <person name="Mehta T."/>
            <person name="Neiman D."/>
            <person name="Pearson M."/>
            <person name="Roberts A."/>
            <person name="Saif S."/>
            <person name="Shea T."/>
            <person name="Shenoy N."/>
            <person name="Sisk P."/>
            <person name="Stolte C."/>
            <person name="Sykes S."/>
            <person name="Walk T."/>
            <person name="White J."/>
            <person name="Yandava C."/>
            <person name="Haas B."/>
            <person name="Nusbaum C."/>
            <person name="Birren B."/>
        </authorList>
    </citation>
    <scope>NUCLEOTIDE SEQUENCE</scope>
    <source>
        <strain evidence="3">ATCC 64411</strain>
    </source>
</reference>
<evidence type="ECO:0000256" key="2">
    <source>
        <dbReference type="SAM" id="Phobius"/>
    </source>
</evidence>
<protein>
    <submittedName>
        <fullName evidence="3 4">Uncharacterized protein</fullName>
    </submittedName>
</protein>
<dbReference type="EMBL" id="ADBL01002296">
    <property type="status" value="NOT_ANNOTATED_CDS"/>
    <property type="molecule type" value="Genomic_DNA"/>
</dbReference>
<dbReference type="EnsemblFungi" id="MAPG_10262T0">
    <property type="protein sequence ID" value="MAPG_10262T0"/>
    <property type="gene ID" value="MAPG_10262"/>
</dbReference>
<reference evidence="5" key="1">
    <citation type="submission" date="2010-05" db="EMBL/GenBank/DDBJ databases">
        <title>The genome sequence of Magnaporthe poae strain ATCC 64411.</title>
        <authorList>
            <person name="Ma L.-J."/>
            <person name="Dead R."/>
            <person name="Young S."/>
            <person name="Zeng Q."/>
            <person name="Koehrsen M."/>
            <person name="Alvarado L."/>
            <person name="Berlin A."/>
            <person name="Chapman S.B."/>
            <person name="Chen Z."/>
            <person name="Freedman E."/>
            <person name="Gellesch M."/>
            <person name="Goldberg J."/>
            <person name="Griggs A."/>
            <person name="Gujja S."/>
            <person name="Heilman E.R."/>
            <person name="Heiman D."/>
            <person name="Hepburn T."/>
            <person name="Howarth C."/>
            <person name="Jen D."/>
            <person name="Larson L."/>
            <person name="Mehta T."/>
            <person name="Neiman D."/>
            <person name="Pearson M."/>
            <person name="Roberts A."/>
            <person name="Saif S."/>
            <person name="Shea T."/>
            <person name="Shenoy N."/>
            <person name="Sisk P."/>
            <person name="Stolte C."/>
            <person name="Sykes S."/>
            <person name="Walk T."/>
            <person name="White J."/>
            <person name="Yandava C."/>
            <person name="Haas B."/>
            <person name="Nusbaum C."/>
            <person name="Birren B."/>
        </authorList>
    </citation>
    <scope>NUCLEOTIDE SEQUENCE [LARGE SCALE GENOMIC DNA]</scope>
    <source>
        <strain evidence="5">ATCC 64411 / 73-15</strain>
    </source>
</reference>
<dbReference type="VEuPathDB" id="FungiDB:MAPG_10262"/>
<keyword evidence="2" id="KW-0812">Transmembrane</keyword>
<dbReference type="AlphaFoldDB" id="A0A0C4EC48"/>
<keyword evidence="2" id="KW-1133">Transmembrane helix</keyword>
<feature type="region of interest" description="Disordered" evidence="1">
    <location>
        <begin position="128"/>
        <end position="152"/>
    </location>
</feature>
<feature type="compositionally biased region" description="Low complexity" evidence="1">
    <location>
        <begin position="250"/>
        <end position="276"/>
    </location>
</feature>
<name>A0A0C4EC48_MAGP6</name>
<dbReference type="eggNOG" id="ENOG502SUZC">
    <property type="taxonomic scope" value="Eukaryota"/>
</dbReference>
<keyword evidence="2" id="KW-0472">Membrane</keyword>